<evidence type="ECO:0000313" key="1">
    <source>
        <dbReference type="EMBL" id="KAA6433508.1"/>
    </source>
</evidence>
<reference evidence="1 2" key="2">
    <citation type="submission" date="2019-09" db="EMBL/GenBank/DDBJ databases">
        <title>A bacterium isolated from glacier soil.</title>
        <authorList>
            <person name="Liu Q."/>
        </authorList>
    </citation>
    <scope>NUCLEOTIDE SEQUENCE [LARGE SCALE GENOMIC DNA]</scope>
    <source>
        <strain evidence="1 2">MDT1-10-3</strain>
    </source>
</reference>
<gene>
    <name evidence="1" type="ORF">FOE74_13670</name>
</gene>
<organism evidence="1 2">
    <name type="scientific">Rufibacter glacialis</name>
    <dbReference type="NCBI Taxonomy" id="1259555"/>
    <lineage>
        <taxon>Bacteria</taxon>
        <taxon>Pseudomonadati</taxon>
        <taxon>Bacteroidota</taxon>
        <taxon>Cytophagia</taxon>
        <taxon>Cytophagales</taxon>
        <taxon>Hymenobacteraceae</taxon>
        <taxon>Rufibacter</taxon>
    </lineage>
</organism>
<dbReference type="AlphaFoldDB" id="A0A5M8QE91"/>
<dbReference type="Proteomes" id="UP000323866">
    <property type="component" value="Unassembled WGS sequence"/>
</dbReference>
<dbReference type="Pfam" id="PF14092">
    <property type="entry name" value="DUF4270"/>
    <property type="match status" value="1"/>
</dbReference>
<dbReference type="InterPro" id="IPR025366">
    <property type="entry name" value="DUF4270"/>
</dbReference>
<sequence>MLCFRNTTTPSRSTPLAQTKTPWILTLTCIMNLRISKAAAVLFFSSFFFSACEDPTAIGLELQEPGTQIGTSYTDTATIKASTVLLKDSIITLGASRVQAGRITDATFGTVTARTFAEFAPLAFPAHPDSIDASKGADSLIINLDYNYAFGEKGKNIKLNVHRLTEAFRDDATYYTSRKLSYNETPVGTVTFLPQPDATYKNPTDTSKTLPVLIKIKITGTFANQVLQSLSQTSTTQAFISAINGLVIEPAAGTEDQGTIIGLLPTSANTNLSLHYKSKKNIAKTTTFLFTERYYNQIEANRNGSALAALQTNGATLSSGAAGNRTFLQAGTGIVTKIELPHISFFREKDPIEAARTGKKQDQNLAINKAELIIPIANGADSLSLPPVITLVEATRSNRVSTSPQGVPNALVAEGSNVAATLQYRGKSGGYVYVVNITSYLQNLLYNRRENNGLILLPSNVTSNVGTPTNLAQTVNRAILEANQSPNAERRIKLRLFYSTAQ</sequence>
<evidence type="ECO:0000313" key="2">
    <source>
        <dbReference type="Proteomes" id="UP000323866"/>
    </source>
</evidence>
<reference evidence="1 2" key="1">
    <citation type="submission" date="2019-07" db="EMBL/GenBank/DDBJ databases">
        <authorList>
            <person name="Qu J.-H."/>
        </authorList>
    </citation>
    <scope>NUCLEOTIDE SEQUENCE [LARGE SCALE GENOMIC DNA]</scope>
    <source>
        <strain evidence="1 2">MDT1-10-3</strain>
    </source>
</reference>
<protein>
    <submittedName>
        <fullName evidence="1">DUF4270 domain-containing protein</fullName>
    </submittedName>
</protein>
<dbReference type="EMBL" id="VKKZ01000021">
    <property type="protein sequence ID" value="KAA6433508.1"/>
    <property type="molecule type" value="Genomic_DNA"/>
</dbReference>
<name>A0A5M8QE91_9BACT</name>
<dbReference type="OrthoDB" id="1092930at2"/>
<proteinExistence type="predicted"/>
<accession>A0A5M8QE91</accession>
<comment type="caution">
    <text evidence="1">The sequence shown here is derived from an EMBL/GenBank/DDBJ whole genome shotgun (WGS) entry which is preliminary data.</text>
</comment>